<proteinExistence type="predicted"/>
<reference evidence="3" key="2">
    <citation type="submission" date="2022-01" db="EMBL/GenBank/DDBJ databases">
        <authorList>
            <person name="Yamashiro T."/>
            <person name="Shiraishi A."/>
            <person name="Satake H."/>
            <person name="Nakayama K."/>
        </authorList>
    </citation>
    <scope>NUCLEOTIDE SEQUENCE</scope>
</reference>
<protein>
    <submittedName>
        <fullName evidence="3">Uncharacterized protein</fullName>
    </submittedName>
</protein>
<feature type="compositionally biased region" description="Gly residues" evidence="2">
    <location>
        <begin position="16"/>
        <end position="25"/>
    </location>
</feature>
<name>A0ABQ5DTB8_9ASTR</name>
<evidence type="ECO:0000256" key="1">
    <source>
        <dbReference type="SAM" id="Coils"/>
    </source>
</evidence>
<feature type="coiled-coil region" evidence="1">
    <location>
        <begin position="821"/>
        <end position="848"/>
    </location>
</feature>
<keyword evidence="1" id="KW-0175">Coiled coil</keyword>
<dbReference type="Proteomes" id="UP001151760">
    <property type="component" value="Unassembled WGS sequence"/>
</dbReference>
<keyword evidence="4" id="KW-1185">Reference proteome</keyword>
<dbReference type="EMBL" id="BQNB010015616">
    <property type="protein sequence ID" value="GJT42094.1"/>
    <property type="molecule type" value="Genomic_DNA"/>
</dbReference>
<evidence type="ECO:0000313" key="3">
    <source>
        <dbReference type="EMBL" id="GJT42094.1"/>
    </source>
</evidence>
<evidence type="ECO:0000256" key="2">
    <source>
        <dbReference type="SAM" id="MobiDB-lite"/>
    </source>
</evidence>
<comment type="caution">
    <text evidence="3">The sequence shown here is derived from an EMBL/GenBank/DDBJ whole genome shotgun (WGS) entry which is preliminary data.</text>
</comment>
<gene>
    <name evidence="3" type="ORF">Tco_0941959</name>
</gene>
<feature type="region of interest" description="Disordered" evidence="2">
    <location>
        <begin position="1"/>
        <end position="51"/>
    </location>
</feature>
<organism evidence="3 4">
    <name type="scientific">Tanacetum coccineum</name>
    <dbReference type="NCBI Taxonomy" id="301880"/>
    <lineage>
        <taxon>Eukaryota</taxon>
        <taxon>Viridiplantae</taxon>
        <taxon>Streptophyta</taxon>
        <taxon>Embryophyta</taxon>
        <taxon>Tracheophyta</taxon>
        <taxon>Spermatophyta</taxon>
        <taxon>Magnoliopsida</taxon>
        <taxon>eudicotyledons</taxon>
        <taxon>Gunneridae</taxon>
        <taxon>Pentapetalae</taxon>
        <taxon>asterids</taxon>
        <taxon>campanulids</taxon>
        <taxon>Asterales</taxon>
        <taxon>Asteraceae</taxon>
        <taxon>Asteroideae</taxon>
        <taxon>Anthemideae</taxon>
        <taxon>Anthemidinae</taxon>
        <taxon>Tanacetum</taxon>
    </lineage>
</organism>
<feature type="coiled-coil region" evidence="1">
    <location>
        <begin position="173"/>
        <end position="200"/>
    </location>
</feature>
<reference evidence="3" key="1">
    <citation type="journal article" date="2022" name="Int. J. Mol. Sci.">
        <title>Draft Genome of Tanacetum Coccineum: Genomic Comparison of Closely Related Tanacetum-Family Plants.</title>
        <authorList>
            <person name="Yamashiro T."/>
            <person name="Shiraishi A."/>
            <person name="Nakayama K."/>
            <person name="Satake H."/>
        </authorList>
    </citation>
    <scope>NUCLEOTIDE SEQUENCE</scope>
</reference>
<feature type="compositionally biased region" description="Gly residues" evidence="2">
    <location>
        <begin position="34"/>
        <end position="51"/>
    </location>
</feature>
<feature type="compositionally biased region" description="Acidic residues" evidence="2">
    <location>
        <begin position="308"/>
        <end position="323"/>
    </location>
</feature>
<feature type="region of interest" description="Disordered" evidence="2">
    <location>
        <begin position="287"/>
        <end position="325"/>
    </location>
</feature>
<accession>A0ABQ5DTB8</accession>
<sequence>MFAVLEQEEISRNRGNGNGGSGNGVNGNRENGNGVNGNGGNGNGGVNGNGNDNEGGNGYNYGGFMPARTYVEGDKSNKSTWLEESFKKKDMSIEEIMSEKRLIDDEIKDITNDLSYKRFRDLYGWTLEMRKKERVLMEEKYLAASQQIPKVLLVAWERFSEIKHAFTDKQYQQEDIQELMRKLLEDVRNISEELAEYINSPSWNRPTFYDNDEYTIIYRKPKAITPNLPTEEPEDSLIMGDEHLSTIPEKESDEFIKSSVEDLVPIPSESEDTSDNESECDVLVCDDSSPLDVSEDNPVIFSNPLFDSNEDFTSSDDESLSEEDVPKETFKIYSNPLFEFDDDFTSSDVNPLFNEVLEDVESEDSFDSKLAEPTLLISPLSDANKDECFDPGGDEIDAFLDLDISTEIENDFHDSEGDIIFLEKLLINNTFPNLPSEVFLDHDPRSLKDEPNFVDMVQVFDPGIHEKSFSPTFVKLTFEDRHYFPITFVIRIFLPYLTYSVDSSFLLSSGSEDTIFDPDISTFHFSSLKPVAYENPMVIFLFFCFCPKDKGIRGEYRIFTKGRKTKPNRTKPSTDLKRARKTEAKVAHSALISELQSADHMRQRVISELLASDHKRQVQLTKTLRLLKGLQTQMVEFQRQHGPAKGPTQHDAPGEAGSSSYALLVMSVDSECTYTSVITLRHDHRVSHLRILTRRLPDSYYELAPPEDEAPIEAYITEVASAPPPPPSFLPSLIRPPRTREAMAQMRAVAPFQLSATTSIRGPTLPGPYARRVDCSSVDTVETRVRDTERRMMAALEVVNLRVSYQVDVRSRESSEFYSRHHDAQKDRAAVRAEIEVLRRERLAYEQESIQTRQDLARSEAYSRALEARVTVLETQARRHEWQRQDADDRATRHIMRIQALEAGAHDDTLEDTGSSA</sequence>
<evidence type="ECO:0000313" key="4">
    <source>
        <dbReference type="Proteomes" id="UP001151760"/>
    </source>
</evidence>